<feature type="signal peptide" evidence="1">
    <location>
        <begin position="1"/>
        <end position="21"/>
    </location>
</feature>
<dbReference type="EMBL" id="WJXW01000001">
    <property type="protein sequence ID" value="KAF9740797.1"/>
    <property type="molecule type" value="Genomic_DNA"/>
</dbReference>
<dbReference type="OrthoDB" id="3937708at2759"/>
<reference evidence="2" key="1">
    <citation type="journal article" date="2020" name="Mol. Plant Microbe Interact.">
        <title>Genome Sequence of the Biocontrol Agent Coniothyrium minitans strain Conio (IMI 134523).</title>
        <authorList>
            <person name="Patel D."/>
            <person name="Shittu T.A."/>
            <person name="Baroncelli R."/>
            <person name="Muthumeenakshi S."/>
            <person name="Osborne T.H."/>
            <person name="Janganan T.K."/>
            <person name="Sreenivasaprasad S."/>
        </authorList>
    </citation>
    <scope>NUCLEOTIDE SEQUENCE</scope>
    <source>
        <strain evidence="2">Conio</strain>
    </source>
</reference>
<organism evidence="2 3">
    <name type="scientific">Paraphaeosphaeria minitans</name>
    <dbReference type="NCBI Taxonomy" id="565426"/>
    <lineage>
        <taxon>Eukaryota</taxon>
        <taxon>Fungi</taxon>
        <taxon>Dikarya</taxon>
        <taxon>Ascomycota</taxon>
        <taxon>Pezizomycotina</taxon>
        <taxon>Dothideomycetes</taxon>
        <taxon>Pleosporomycetidae</taxon>
        <taxon>Pleosporales</taxon>
        <taxon>Massarineae</taxon>
        <taxon>Didymosphaeriaceae</taxon>
        <taxon>Paraphaeosphaeria</taxon>
    </lineage>
</organism>
<proteinExistence type="predicted"/>
<evidence type="ECO:0000256" key="1">
    <source>
        <dbReference type="SAM" id="SignalP"/>
    </source>
</evidence>
<gene>
    <name evidence="2" type="ORF">PMIN01_00336</name>
</gene>
<accession>A0A9P6KVU6</accession>
<evidence type="ECO:0000313" key="3">
    <source>
        <dbReference type="Proteomes" id="UP000756921"/>
    </source>
</evidence>
<keyword evidence="3" id="KW-1185">Reference proteome</keyword>
<comment type="caution">
    <text evidence="2">The sequence shown here is derived from an EMBL/GenBank/DDBJ whole genome shotgun (WGS) entry which is preliminary data.</text>
</comment>
<dbReference type="AlphaFoldDB" id="A0A9P6KVU6"/>
<feature type="chain" id="PRO_5040212341" evidence="1">
    <location>
        <begin position="22"/>
        <end position="411"/>
    </location>
</feature>
<keyword evidence="1" id="KW-0732">Signal</keyword>
<evidence type="ECO:0000313" key="2">
    <source>
        <dbReference type="EMBL" id="KAF9740797.1"/>
    </source>
</evidence>
<dbReference type="Proteomes" id="UP000756921">
    <property type="component" value="Unassembled WGS sequence"/>
</dbReference>
<protein>
    <submittedName>
        <fullName evidence="2">Uncharacterized protein</fullName>
    </submittedName>
</protein>
<name>A0A9P6KVU6_9PLEO</name>
<sequence length="411" mass="45193">MARVRSLRLVTVASLLVLSAADPNSVCYSYGVDYVDEGSYFINGNSSEPFTCVSTFQGCNEGPDTAEILFVDPNNEEYLCSEVQTTPDDTPMLSTCPFTKNEMISGHNIILVIGNNDDGEPFAWQRDIYLTVGTQATTTYTPTVTYSITSTPVVTVTTTSTLDVTSTFKNTHVVTLPSATAKKTQSITPPAVFTTKTKTMTRTRLAWTKQLSIKTETSTEACITPAPWSHKPDKPCWYSPTLVHPAALETPAAYTIQHRNMRKFDRAVSITYARARIEAAKARRDQKARADQFDKRAPDVPTITVNATLPVNVTITITGSPITTTESTAVSSTTTITLPPLTVYSGRYTPVTTLPTPTKTRLAFARTTTTTTKTIRATFTKTIVVTPAASLKTCRKQGGHYWNGWDWFSRW</sequence>